<feature type="transmembrane region" description="Helical" evidence="6">
    <location>
        <begin position="163"/>
        <end position="196"/>
    </location>
</feature>
<comment type="caution">
    <text evidence="8">The sequence shown here is derived from an EMBL/GenBank/DDBJ whole genome shotgun (WGS) entry which is preliminary data.</text>
</comment>
<sequence length="529" mass="57014">MDFVGTWYSLIPPIVMILLVLLTRKVLLSLGAGIVVGALMIESFNIKDTIVTIWASFRDLFYLGGMNLSPNGSFSLGEWDMWSVQLVLFLLLLGILIAFLTATGGARAFGNWAIQKIKTREGSQYTAGLLGLGIFIDDYFNSLTIGQVSRPITDRQKVSRAKLAYLIDSTSAPVTVLSPISSWGAYIIGIIGTIIADQSLNNYTAFNSFIGTIGYNFYAIAAIILVFLVIKMKLDFGLMREHEVRAQQSGELIDPLRSDVPGDLQDDVKENDHGKIYHLVLPILVLVAVTVSLMIYTGIQATEGEVSVVSTFANTNVNYSLVMGGLSAVVVGILFFLIQSGEKSNFIRVVWEGIKAMLPAIYILVLAWMIVGVIDGIGTGEFIAEKVKEAEFNVAFLPLIIFIVAGLMAFATGTSWGTFGVMLPIAGQIAATTDPSFFVPALGAVLAGSVFGDHCSPISDTSVLSSTGAGSNHIDHVLTQIPYAILAALASIFGYLMFAFTSSMILGLLVTVGTLVLMAYLVYRRISTN</sequence>
<feature type="transmembrane region" description="Helical" evidence="6">
    <location>
        <begin position="27"/>
        <end position="46"/>
    </location>
</feature>
<dbReference type="PANTHER" id="PTHR43478:SF1">
    <property type="entry name" value="NA+_H+ ANTIPORTER NHAC-LIKE C-TERMINAL DOMAIN-CONTAINING PROTEIN"/>
    <property type="match status" value="1"/>
</dbReference>
<dbReference type="RefSeq" id="WP_054753661.1">
    <property type="nucleotide sequence ID" value="NZ_JBHUMZ010000010.1"/>
</dbReference>
<keyword evidence="9" id="KW-1185">Reference proteome</keyword>
<feature type="transmembrane region" description="Helical" evidence="6">
    <location>
        <begin position="481"/>
        <end position="498"/>
    </location>
</feature>
<feature type="transmembrane region" description="Helical" evidence="6">
    <location>
        <begin position="319"/>
        <end position="338"/>
    </location>
</feature>
<feature type="domain" description="Na+/H+ antiporter NhaC-like C-terminal" evidence="7">
    <location>
        <begin position="174"/>
        <end position="499"/>
    </location>
</feature>
<dbReference type="InterPro" id="IPR018461">
    <property type="entry name" value="Na/H_Antiport_NhaC-like_C"/>
</dbReference>
<protein>
    <submittedName>
        <fullName evidence="8">Na+/H+ antiporter NhaC family protein</fullName>
    </submittedName>
</protein>
<organism evidence="8 9">
    <name type="scientific">Piscibacillus salipiscarius</name>
    <dbReference type="NCBI Taxonomy" id="299480"/>
    <lineage>
        <taxon>Bacteria</taxon>
        <taxon>Bacillati</taxon>
        <taxon>Bacillota</taxon>
        <taxon>Bacilli</taxon>
        <taxon>Bacillales</taxon>
        <taxon>Bacillaceae</taxon>
        <taxon>Piscibacillus</taxon>
    </lineage>
</organism>
<feature type="transmembrane region" description="Helical" evidence="6">
    <location>
        <begin position="394"/>
        <end position="413"/>
    </location>
</feature>
<reference evidence="9" key="1">
    <citation type="journal article" date="2019" name="Int. J. Syst. Evol. Microbiol.">
        <title>The Global Catalogue of Microorganisms (GCM) 10K type strain sequencing project: providing services to taxonomists for standard genome sequencing and annotation.</title>
        <authorList>
            <consortium name="The Broad Institute Genomics Platform"/>
            <consortium name="The Broad Institute Genome Sequencing Center for Infectious Disease"/>
            <person name="Wu L."/>
            <person name="Ma J."/>
        </authorList>
    </citation>
    <scope>NUCLEOTIDE SEQUENCE [LARGE SCALE GENOMIC DNA]</scope>
    <source>
        <strain evidence="9">TISTR 1571</strain>
    </source>
</reference>
<evidence type="ECO:0000256" key="5">
    <source>
        <dbReference type="ARBA" id="ARBA00023136"/>
    </source>
</evidence>
<feature type="transmembrane region" description="Helical" evidence="6">
    <location>
        <begin position="279"/>
        <end position="299"/>
    </location>
</feature>
<feature type="transmembrane region" description="Helical" evidence="6">
    <location>
        <begin position="208"/>
        <end position="230"/>
    </location>
</feature>
<keyword evidence="2" id="KW-1003">Cell membrane</keyword>
<dbReference type="Proteomes" id="UP001597452">
    <property type="component" value="Unassembled WGS sequence"/>
</dbReference>
<evidence type="ECO:0000313" key="8">
    <source>
        <dbReference type="EMBL" id="MFD2637771.1"/>
    </source>
</evidence>
<dbReference type="Pfam" id="PF03553">
    <property type="entry name" value="Na_H_antiporter"/>
    <property type="match status" value="1"/>
</dbReference>
<dbReference type="EMBL" id="JBHUMZ010000010">
    <property type="protein sequence ID" value="MFD2637771.1"/>
    <property type="molecule type" value="Genomic_DNA"/>
</dbReference>
<evidence type="ECO:0000256" key="1">
    <source>
        <dbReference type="ARBA" id="ARBA00004651"/>
    </source>
</evidence>
<evidence type="ECO:0000256" key="3">
    <source>
        <dbReference type="ARBA" id="ARBA00022692"/>
    </source>
</evidence>
<feature type="transmembrane region" description="Helical" evidence="6">
    <location>
        <begin position="350"/>
        <end position="374"/>
    </location>
</feature>
<comment type="subcellular location">
    <subcellularLocation>
        <location evidence="1">Cell membrane</location>
        <topology evidence="1">Multi-pass membrane protein</topology>
    </subcellularLocation>
</comment>
<evidence type="ECO:0000256" key="2">
    <source>
        <dbReference type="ARBA" id="ARBA00022475"/>
    </source>
</evidence>
<evidence type="ECO:0000313" key="9">
    <source>
        <dbReference type="Proteomes" id="UP001597452"/>
    </source>
</evidence>
<feature type="transmembrane region" description="Helical" evidence="6">
    <location>
        <begin position="6"/>
        <end position="22"/>
    </location>
</feature>
<keyword evidence="5 6" id="KW-0472">Membrane</keyword>
<dbReference type="PANTHER" id="PTHR43478">
    <property type="entry name" value="NA+/H+ ANTIPORTER-RELATED"/>
    <property type="match status" value="1"/>
</dbReference>
<name>A0ABW5Q7F0_9BACI</name>
<feature type="transmembrane region" description="Helical" evidence="6">
    <location>
        <begin position="86"/>
        <end position="110"/>
    </location>
</feature>
<proteinExistence type="predicted"/>
<accession>A0ABW5Q7F0</accession>
<gene>
    <name evidence="8" type="ORF">ACFSW4_02640</name>
</gene>
<evidence type="ECO:0000256" key="6">
    <source>
        <dbReference type="SAM" id="Phobius"/>
    </source>
</evidence>
<feature type="transmembrane region" description="Helical" evidence="6">
    <location>
        <begin position="504"/>
        <end position="523"/>
    </location>
</feature>
<evidence type="ECO:0000256" key="4">
    <source>
        <dbReference type="ARBA" id="ARBA00022989"/>
    </source>
</evidence>
<evidence type="ECO:0000259" key="7">
    <source>
        <dbReference type="Pfam" id="PF03553"/>
    </source>
</evidence>
<keyword evidence="4 6" id="KW-1133">Transmembrane helix</keyword>
<keyword evidence="3 6" id="KW-0812">Transmembrane</keyword>